<evidence type="ECO:0000313" key="2">
    <source>
        <dbReference type="EMBL" id="MCK0530525.1"/>
    </source>
</evidence>
<gene>
    <name evidence="2" type="ORF">MU848_02880</name>
</gene>
<evidence type="ECO:0000313" key="3">
    <source>
        <dbReference type="Proteomes" id="UP001203512"/>
    </source>
</evidence>
<dbReference type="Gene3D" id="3.20.20.150">
    <property type="entry name" value="Divalent-metal-dependent TIM barrel enzymes"/>
    <property type="match status" value="1"/>
</dbReference>
<dbReference type="InterPro" id="IPR036237">
    <property type="entry name" value="Xyl_isomerase-like_sf"/>
</dbReference>
<dbReference type="PANTHER" id="PTHR12110:SF48">
    <property type="entry name" value="BLL3656 PROTEIN"/>
    <property type="match status" value="1"/>
</dbReference>
<proteinExistence type="predicted"/>
<reference evidence="2 3" key="1">
    <citation type="submission" date="2022-04" db="EMBL/GenBank/DDBJ databases">
        <authorList>
            <person name="Huq M.A."/>
        </authorList>
    </citation>
    <scope>NUCLEOTIDE SEQUENCE [LARGE SCALE GENOMIC DNA]</scope>
    <source>
        <strain evidence="2 3">MAH-33</strain>
    </source>
</reference>
<dbReference type="PANTHER" id="PTHR12110">
    <property type="entry name" value="HYDROXYPYRUVATE ISOMERASE"/>
    <property type="match status" value="1"/>
</dbReference>
<dbReference type="Pfam" id="PF01261">
    <property type="entry name" value="AP_endonuc_2"/>
    <property type="match status" value="1"/>
</dbReference>
<sequence length="265" mass="28225">MTVPPNGFCLDHLSLVNLDALTVIEAAASAGFTAVSLFVTPIPISPTPDLLADKAARRAVISALRDTGLRAGIIEPFMLDAEPDWDLLESSAELTAELGGTVNILGLDPDHARLRESLARMVEICRQAAVPAIIEPYPLSSIRSPSQALEIAHSLGAEVGLCIDTLHVIRSGGSWDDVACLPADRIRHVQLNDGPIEPPHDRVNEAVFDRLLPGEGEFGLGALLPLLPHHATIAVEAPSRALAKGDPHERAARLMEAIKALYAPE</sequence>
<dbReference type="GO" id="GO:0016853">
    <property type="term" value="F:isomerase activity"/>
    <property type="evidence" value="ECO:0007669"/>
    <property type="project" value="UniProtKB-KW"/>
</dbReference>
<dbReference type="EMBL" id="JALKHS010000005">
    <property type="protein sequence ID" value="MCK0530525.1"/>
    <property type="molecule type" value="Genomic_DNA"/>
</dbReference>
<dbReference type="InterPro" id="IPR050312">
    <property type="entry name" value="IolE/XylAMocC-like"/>
</dbReference>
<protein>
    <submittedName>
        <fullName evidence="2">Sugar phosphate isomerase/epimerase</fullName>
    </submittedName>
</protein>
<name>A0ABT0DTT0_9SPHN</name>
<organism evidence="2 3">
    <name type="scientific">Sphingobium agri</name>
    <dbReference type="NCBI Taxonomy" id="2933566"/>
    <lineage>
        <taxon>Bacteria</taxon>
        <taxon>Pseudomonadati</taxon>
        <taxon>Pseudomonadota</taxon>
        <taxon>Alphaproteobacteria</taxon>
        <taxon>Sphingomonadales</taxon>
        <taxon>Sphingomonadaceae</taxon>
        <taxon>Sphingobium</taxon>
    </lineage>
</organism>
<accession>A0ABT0DTT0</accession>
<dbReference type="RefSeq" id="WP_201516313.1">
    <property type="nucleotide sequence ID" value="NZ_JALKHS010000005.1"/>
</dbReference>
<feature type="domain" description="Xylose isomerase-like TIM barrel" evidence="1">
    <location>
        <begin position="24"/>
        <end position="259"/>
    </location>
</feature>
<keyword evidence="2" id="KW-0413">Isomerase</keyword>
<comment type="caution">
    <text evidence="2">The sequence shown here is derived from an EMBL/GenBank/DDBJ whole genome shotgun (WGS) entry which is preliminary data.</text>
</comment>
<evidence type="ECO:0000259" key="1">
    <source>
        <dbReference type="Pfam" id="PF01261"/>
    </source>
</evidence>
<dbReference type="InterPro" id="IPR013022">
    <property type="entry name" value="Xyl_isomerase-like_TIM-brl"/>
</dbReference>
<keyword evidence="3" id="KW-1185">Reference proteome</keyword>
<dbReference type="SUPFAM" id="SSF51658">
    <property type="entry name" value="Xylose isomerase-like"/>
    <property type="match status" value="1"/>
</dbReference>
<dbReference type="Proteomes" id="UP001203512">
    <property type="component" value="Unassembled WGS sequence"/>
</dbReference>